<dbReference type="RefSeq" id="WP_016193364.1">
    <property type="nucleotide sequence ID" value="NZ_AQPN01000002.1"/>
</dbReference>
<dbReference type="Pfam" id="PF20181">
    <property type="entry name" value="DUF6544"/>
    <property type="match status" value="1"/>
</dbReference>
<keyword evidence="2" id="KW-1185">Reference proteome</keyword>
<accession>R9H6B9</accession>
<name>R9H6B9_9SPHI</name>
<sequence>MIITLSLCGLILLLLIVSRINLSIQFSKQVKELFAQSGDISGQVFRSQQVVDLPEPVQRYFKHILKEGQPYIGYASLRHDGQFKTGLDKDWINIKGEQYFTTAKPGFIWKGVSSMFTARDLYISDKGGLKVSLLSLFTIVNGKGEKFNQGELLRWLSENIWFPTNLLPGDRLDWSSIDAQTARLTFDYNDISLFLIASFNAIGEITQLETKRYLGEGGLETWLIKLNNYKEFDGILVPTSAEAIWKLTDGDHSYAKFNVRKLVYNKPSKL</sequence>
<evidence type="ECO:0000313" key="2">
    <source>
        <dbReference type="Proteomes" id="UP000014174"/>
    </source>
</evidence>
<reference evidence="1 2" key="1">
    <citation type="journal article" date="2013" name="Genome Announc.">
        <title>Draft Genome Sequence of Arcticibacter svalbardensis Strain MN12-7T, a Member of the Family Sphingobacteriaceae Isolated from an Arctic Soil Sample.</title>
        <authorList>
            <person name="Shivaji S."/>
            <person name="Ara S."/>
            <person name="Prasad S."/>
            <person name="Manasa B.P."/>
            <person name="Begum Z."/>
            <person name="Singh A."/>
            <person name="Kumar Pinnaka A."/>
        </authorList>
    </citation>
    <scope>NUCLEOTIDE SEQUENCE [LARGE SCALE GENOMIC DNA]</scope>
    <source>
        <strain evidence="1 2">MN12-7</strain>
    </source>
</reference>
<evidence type="ECO:0000313" key="1">
    <source>
        <dbReference type="EMBL" id="EOR96684.1"/>
    </source>
</evidence>
<dbReference type="AlphaFoldDB" id="R9H6B9"/>
<dbReference type="EMBL" id="AQPN01000002">
    <property type="protein sequence ID" value="EOR96684.1"/>
    <property type="molecule type" value="Genomic_DNA"/>
</dbReference>
<dbReference type="STRING" id="1150600.ADIARSV_0107"/>
<dbReference type="eggNOG" id="ENOG502ZA6T">
    <property type="taxonomic scope" value="Bacteria"/>
</dbReference>
<proteinExistence type="predicted"/>
<dbReference type="Proteomes" id="UP000014174">
    <property type="component" value="Unassembled WGS sequence"/>
</dbReference>
<gene>
    <name evidence="1" type="ORF">ADIARSV_0107</name>
</gene>
<dbReference type="OrthoDB" id="9786534at2"/>
<organism evidence="1 2">
    <name type="scientific">Arcticibacter svalbardensis MN12-7</name>
    <dbReference type="NCBI Taxonomy" id="1150600"/>
    <lineage>
        <taxon>Bacteria</taxon>
        <taxon>Pseudomonadati</taxon>
        <taxon>Bacteroidota</taxon>
        <taxon>Sphingobacteriia</taxon>
        <taxon>Sphingobacteriales</taxon>
        <taxon>Sphingobacteriaceae</taxon>
        <taxon>Arcticibacter</taxon>
    </lineage>
</organism>
<comment type="caution">
    <text evidence="1">The sequence shown here is derived from an EMBL/GenBank/DDBJ whole genome shotgun (WGS) entry which is preliminary data.</text>
</comment>
<protein>
    <submittedName>
        <fullName evidence="1">Uncharacterized protein</fullName>
    </submittedName>
</protein>
<dbReference type="InterPro" id="IPR046674">
    <property type="entry name" value="DUF6544"/>
</dbReference>